<sequence length="275" mass="32185">MKLQFAIVEGIRKLPSKGSLGKCPNCGEIVISKCGNQRVHHWAHKSTRVCDTWWENETQWHIEWKNHFPQDWHEISQSDQSGQRHIADVKRPDGFVVEFQHSHISEDEREQREAFYGRMVWVIDALRLKRSTPCFQKAIRTARLICQNPIVLQVDDTSALIKRWITSKKVVYFDFGNHQITSEKLPQYNSPMIWRLDPSSTIYRAHLTPLPKSQLVADIRTCQMTQPSKSGLFEHIRLKTQRPLSHAPKTTTGKPLKEFERYLAAKRRRRAAIRL</sequence>
<name>A0ABT6GIF0_9PROT</name>
<evidence type="ECO:0000313" key="3">
    <source>
        <dbReference type="Proteomes" id="UP001529180"/>
    </source>
</evidence>
<feature type="domain" description="Competence protein CoiA-like N-terminal" evidence="1">
    <location>
        <begin position="23"/>
        <end position="51"/>
    </location>
</feature>
<gene>
    <name evidence="2" type="ORF">P7680_22560</name>
</gene>
<organism evidence="2 3">
    <name type="scientific">Thalassospira aquimaris</name>
    <dbReference type="NCBI Taxonomy" id="3037796"/>
    <lineage>
        <taxon>Bacteria</taxon>
        <taxon>Pseudomonadati</taxon>
        <taxon>Pseudomonadota</taxon>
        <taxon>Alphaproteobacteria</taxon>
        <taxon>Rhodospirillales</taxon>
        <taxon>Thalassospiraceae</taxon>
        <taxon>Thalassospira</taxon>
    </lineage>
</organism>
<evidence type="ECO:0000313" key="2">
    <source>
        <dbReference type="EMBL" id="MDG4721800.1"/>
    </source>
</evidence>
<dbReference type="Pfam" id="PF25164">
    <property type="entry name" value="CoiA_N"/>
    <property type="match status" value="1"/>
</dbReference>
<evidence type="ECO:0000259" key="1">
    <source>
        <dbReference type="Pfam" id="PF25164"/>
    </source>
</evidence>
<dbReference type="EMBL" id="JARSBO010000017">
    <property type="protein sequence ID" value="MDG4721800.1"/>
    <property type="molecule type" value="Genomic_DNA"/>
</dbReference>
<dbReference type="RefSeq" id="WP_114104287.1">
    <property type="nucleotide sequence ID" value="NZ_JARSBO010000017.1"/>
</dbReference>
<dbReference type="Proteomes" id="UP001529180">
    <property type="component" value="Unassembled WGS sequence"/>
</dbReference>
<comment type="caution">
    <text evidence="2">The sequence shown here is derived from an EMBL/GenBank/DDBJ whole genome shotgun (WGS) entry which is preliminary data.</text>
</comment>
<protein>
    <submittedName>
        <fullName evidence="2">Competence protein CoiA family protein</fullName>
    </submittedName>
</protein>
<proteinExistence type="predicted"/>
<accession>A0ABT6GIF0</accession>
<dbReference type="InterPro" id="IPR057253">
    <property type="entry name" value="CoiA-like_N"/>
</dbReference>
<reference evidence="2 3" key="1">
    <citation type="submission" date="2023-03" db="EMBL/GenBank/DDBJ databases">
        <title>Strain FZY0004 represents a novel species in the genus Thalassospira isolated from seawater.</title>
        <authorList>
            <person name="Fu Z.-Y."/>
        </authorList>
    </citation>
    <scope>NUCLEOTIDE SEQUENCE [LARGE SCALE GENOMIC DNA]</scope>
    <source>
        <strain evidence="2 3">FZY0004</strain>
    </source>
</reference>
<keyword evidence="3" id="KW-1185">Reference proteome</keyword>